<dbReference type="AlphaFoldDB" id="A0AAD0SMQ6"/>
<reference evidence="11 12" key="1">
    <citation type="submission" date="2017-08" db="EMBL/GenBank/DDBJ databases">
        <title>Comparative genomics of bacteria isolated from necrotic lesions of AOD affected trees.</title>
        <authorList>
            <person name="Doonan J."/>
            <person name="Denman S."/>
            <person name="McDonald J.E."/>
        </authorList>
    </citation>
    <scope>NUCLEOTIDE SEQUENCE [LARGE SCALE GENOMIC DNA]</scope>
    <source>
        <strain evidence="11 12">477</strain>
    </source>
</reference>
<feature type="region of interest" description="Disordered" evidence="10">
    <location>
        <begin position="65"/>
        <end position="91"/>
    </location>
</feature>
<dbReference type="PANTHER" id="PTHR33407">
    <property type="entry name" value="PECTATE LYASE F-RELATED"/>
    <property type="match status" value="1"/>
</dbReference>
<evidence type="ECO:0000256" key="7">
    <source>
        <dbReference type="ARBA" id="ARBA00022729"/>
    </source>
</evidence>
<evidence type="ECO:0000313" key="11">
    <source>
        <dbReference type="EMBL" id="AXW87983.1"/>
    </source>
</evidence>
<feature type="compositionally biased region" description="Polar residues" evidence="10">
    <location>
        <begin position="65"/>
        <end position="75"/>
    </location>
</feature>
<dbReference type="InterPro" id="IPR012334">
    <property type="entry name" value="Pectin_lyas_fold"/>
</dbReference>
<comment type="cofactor">
    <cofactor evidence="2">
        <name>Ca(2+)</name>
        <dbReference type="ChEBI" id="CHEBI:29108"/>
    </cofactor>
</comment>
<keyword evidence="6" id="KW-0964">Secreted</keyword>
<keyword evidence="7" id="KW-0732">Signal</keyword>
<dbReference type="GO" id="GO:0005576">
    <property type="term" value="C:extracellular region"/>
    <property type="evidence" value="ECO:0007669"/>
    <property type="project" value="UniProtKB-SubCell"/>
</dbReference>
<feature type="region of interest" description="Disordered" evidence="10">
    <location>
        <begin position="1"/>
        <end position="35"/>
    </location>
</feature>
<proteinExistence type="inferred from homology"/>
<feature type="compositionally biased region" description="Low complexity" evidence="10">
    <location>
        <begin position="189"/>
        <end position="203"/>
    </location>
</feature>
<feature type="compositionally biased region" description="Polar residues" evidence="10">
    <location>
        <begin position="19"/>
        <end position="35"/>
    </location>
</feature>
<accession>A0AAD0SMQ6</accession>
<feature type="compositionally biased region" description="Gly residues" evidence="10">
    <location>
        <begin position="77"/>
        <end position="86"/>
    </location>
</feature>
<comment type="catalytic activity">
    <reaction evidence="1">
        <text>Eliminative cleavage of (1-&gt;4)-alpha-D-galacturonan to give oligosaccharides with 4-deoxy-alpha-D-galact-4-enuronosyl groups at their non-reducing ends.</text>
        <dbReference type="EC" id="4.2.2.2"/>
    </reaction>
</comment>
<name>A0AAD0SMQ6_9GAMM</name>
<dbReference type="InterPro" id="IPR011050">
    <property type="entry name" value="Pectin_lyase_fold/virulence"/>
</dbReference>
<dbReference type="RefSeq" id="WP_094117599.1">
    <property type="nucleotide sequence ID" value="NZ_CP023009.1"/>
</dbReference>
<gene>
    <name evidence="11" type="ORF">CKQ53_14065</name>
</gene>
<evidence type="ECO:0000256" key="1">
    <source>
        <dbReference type="ARBA" id="ARBA00000695"/>
    </source>
</evidence>
<comment type="subcellular location">
    <subcellularLocation>
        <location evidence="3">Secreted</location>
    </subcellularLocation>
</comment>
<keyword evidence="8" id="KW-0106">Calcium</keyword>
<comment type="similarity">
    <text evidence="4">Belongs to the polysaccharide lyase 3 family.</text>
</comment>
<dbReference type="GO" id="GO:0030570">
    <property type="term" value="F:pectate lyase activity"/>
    <property type="evidence" value="ECO:0007669"/>
    <property type="project" value="UniProtKB-EC"/>
</dbReference>
<evidence type="ECO:0000256" key="3">
    <source>
        <dbReference type="ARBA" id="ARBA00004613"/>
    </source>
</evidence>
<feature type="compositionally biased region" description="Polar residues" evidence="10">
    <location>
        <begin position="227"/>
        <end position="257"/>
    </location>
</feature>
<keyword evidence="9" id="KW-0456">Lyase</keyword>
<dbReference type="EC" id="4.2.2.2" evidence="5"/>
<keyword evidence="12" id="KW-1185">Reference proteome</keyword>
<organism evidence="11 12">
    <name type="scientific">Lonsdalea britannica</name>
    <dbReference type="NCBI Taxonomy" id="1082704"/>
    <lineage>
        <taxon>Bacteria</taxon>
        <taxon>Pseudomonadati</taxon>
        <taxon>Pseudomonadota</taxon>
        <taxon>Gammaproteobacteria</taxon>
        <taxon>Enterobacterales</taxon>
        <taxon>Pectobacteriaceae</taxon>
        <taxon>Lonsdalea</taxon>
    </lineage>
</organism>
<feature type="compositionally biased region" description="Polar residues" evidence="10">
    <location>
        <begin position="204"/>
        <end position="216"/>
    </location>
</feature>
<dbReference type="InterPro" id="IPR004898">
    <property type="entry name" value="Pectate_lyase_PlyH/PlyE-like"/>
</dbReference>
<dbReference type="SUPFAM" id="SSF51126">
    <property type="entry name" value="Pectin lyase-like"/>
    <property type="match status" value="1"/>
</dbReference>
<protein>
    <recommendedName>
        <fullName evidence="5">pectate lyase</fullName>
        <ecNumber evidence="5">4.2.2.2</ecNumber>
    </recommendedName>
</protein>
<evidence type="ECO:0000256" key="6">
    <source>
        <dbReference type="ARBA" id="ARBA00022525"/>
    </source>
</evidence>
<evidence type="ECO:0000313" key="12">
    <source>
        <dbReference type="Proteomes" id="UP000263881"/>
    </source>
</evidence>
<dbReference type="Gene3D" id="2.160.20.10">
    <property type="entry name" value="Single-stranded right-handed beta-helix, Pectin lyase-like"/>
    <property type="match status" value="1"/>
</dbReference>
<dbReference type="PANTHER" id="PTHR33407:SF9">
    <property type="entry name" value="PECTATE LYASE F-RELATED"/>
    <property type="match status" value="1"/>
</dbReference>
<evidence type="ECO:0000256" key="2">
    <source>
        <dbReference type="ARBA" id="ARBA00001913"/>
    </source>
</evidence>
<evidence type="ECO:0000256" key="10">
    <source>
        <dbReference type="SAM" id="MobiDB-lite"/>
    </source>
</evidence>
<feature type="compositionally biased region" description="Polar residues" evidence="10">
    <location>
        <begin position="1"/>
        <end position="10"/>
    </location>
</feature>
<dbReference type="KEGG" id="lbq:CKQ53_14065"/>
<feature type="compositionally biased region" description="Polar residues" evidence="10">
    <location>
        <begin position="176"/>
        <end position="188"/>
    </location>
</feature>
<dbReference type="EMBL" id="CP023009">
    <property type="protein sequence ID" value="AXW87983.1"/>
    <property type="molecule type" value="Genomic_DNA"/>
</dbReference>
<evidence type="ECO:0000256" key="8">
    <source>
        <dbReference type="ARBA" id="ARBA00022837"/>
    </source>
</evidence>
<dbReference type="Proteomes" id="UP000263881">
    <property type="component" value="Chromosome"/>
</dbReference>
<evidence type="ECO:0000256" key="4">
    <source>
        <dbReference type="ARBA" id="ARBA00006463"/>
    </source>
</evidence>
<sequence length="460" mass="46996">MSDMNITLTLPGSGMNHASLDSNTSQNLTTERQNNDLSSTQNAAALDSLAKLLAALLLTLQAGSQTPSAGVSPSENNGGGADGIGGRNNQNQQNQLETLGKLLDTLMPQSGQSAPQRGTTVSAHPQDLSRDTLQNAGSNALAGSLSPTQDGGGQLSSDELSQTLLQLIAMLMDNQKSSFGQPQNGNADSGSSSVAPSSQPLNSASGSPSAEPQTAETVPEAKGGSSLPGTHGNSPSSDSLPVQSEETPSATSQSAAVSFPTADNANAVVVNEPIKVGAGETFDGQGKTYVAGAGLGNGSQTEGQKPLFEVADGGSVKNVIFGDNAADGIHLHGDATIDNVHWTNVGEDALTVKDNAGRPANVTITNSSAQGASDKVFQLNADANFTVDNFKVKDFGTLVRTNGGQQGNWNLNLNNIDAENGKFAFVKSDSEGLNVTGHNNSLTNVNNPFKVPTSAELKVS</sequence>
<dbReference type="Pfam" id="PF03211">
    <property type="entry name" value="Pectate_lyase"/>
    <property type="match status" value="1"/>
</dbReference>
<evidence type="ECO:0000256" key="5">
    <source>
        <dbReference type="ARBA" id="ARBA00012272"/>
    </source>
</evidence>
<evidence type="ECO:0000256" key="9">
    <source>
        <dbReference type="ARBA" id="ARBA00023239"/>
    </source>
</evidence>
<feature type="region of interest" description="Disordered" evidence="10">
    <location>
        <begin position="176"/>
        <end position="257"/>
    </location>
</feature>